<keyword evidence="3" id="KW-1185">Reference proteome</keyword>
<accession>A0A1V9ZSZ1</accession>
<evidence type="ECO:0000313" key="3">
    <source>
        <dbReference type="Proteomes" id="UP000243579"/>
    </source>
</evidence>
<evidence type="ECO:0000313" key="2">
    <source>
        <dbReference type="EMBL" id="OQS01104.1"/>
    </source>
</evidence>
<gene>
    <name evidence="2" type="ORF">ACHHYP_01825</name>
</gene>
<organism evidence="2 3">
    <name type="scientific">Achlya hypogyna</name>
    <name type="common">Oomycete</name>
    <name type="synonym">Protoachlya hypogyna</name>
    <dbReference type="NCBI Taxonomy" id="1202772"/>
    <lineage>
        <taxon>Eukaryota</taxon>
        <taxon>Sar</taxon>
        <taxon>Stramenopiles</taxon>
        <taxon>Oomycota</taxon>
        <taxon>Saprolegniomycetes</taxon>
        <taxon>Saprolegniales</taxon>
        <taxon>Achlyaceae</taxon>
        <taxon>Achlya</taxon>
    </lineage>
</organism>
<dbReference type="PROSITE" id="PS50280">
    <property type="entry name" value="SET"/>
    <property type="match status" value="1"/>
</dbReference>
<dbReference type="InterPro" id="IPR011990">
    <property type="entry name" value="TPR-like_helical_dom_sf"/>
</dbReference>
<dbReference type="Proteomes" id="UP000243579">
    <property type="component" value="Unassembled WGS sequence"/>
</dbReference>
<feature type="domain" description="SET" evidence="1">
    <location>
        <begin position="67"/>
        <end position="240"/>
    </location>
</feature>
<dbReference type="InterPro" id="IPR001214">
    <property type="entry name" value="SET_dom"/>
</dbReference>
<dbReference type="Pfam" id="PF00856">
    <property type="entry name" value="SET"/>
    <property type="match status" value="1"/>
</dbReference>
<dbReference type="InterPro" id="IPR046341">
    <property type="entry name" value="SET_dom_sf"/>
</dbReference>
<sequence length="440" mass="48628">MAASATVQKAFGLFDDDSDDEYAEQVAAEEVHLTFTVDPAAAAPAGDDAASAYAPSLWTHLAPDYMGPMEFRDNSFEFGGGRGYYAACDMPAGTLLLRERAYVQWPDVEDRDALLVATVDQILQCDDADDIASNMAPLHPVQLTDLPPPLLSAAKAQYTNALQSVLSNYKRSGEFDKWLQVVLGMQCNAFSSGVFLHTAMFNHDCNPNCVKFTPLTSLGVSEVRAARPIAKGEQLMISYLYPREQSRERRQAQLAKQFGFDCRCDLCGRGDVFSAAPPTAATSEVSLAEVEKTAGTLEELFADNPSANAATVLHAALETLSDALEVVAFDHIVLMRVHKLVADTCDSLLKRKTTVAIEDHAILFLRSSYELHELQKLFLHKDHIDLARTLNDISQGIRLLLSYNPDVLLAEFPEWPTFRDASLVESQYTKEYKRIKALYE</sequence>
<protein>
    <recommendedName>
        <fullName evidence="1">SET domain-containing protein</fullName>
    </recommendedName>
</protein>
<evidence type="ECO:0000259" key="1">
    <source>
        <dbReference type="PROSITE" id="PS50280"/>
    </source>
</evidence>
<dbReference type="CDD" id="cd20071">
    <property type="entry name" value="SET_SMYD"/>
    <property type="match status" value="1"/>
</dbReference>
<dbReference type="OrthoDB" id="1028014at2759"/>
<dbReference type="InterPro" id="IPR050869">
    <property type="entry name" value="H3K4_H4K5_MeTrfase"/>
</dbReference>
<dbReference type="PANTHER" id="PTHR12197">
    <property type="entry name" value="HISTONE-LYSINE N-METHYLTRANSFERASE SMYD"/>
    <property type="match status" value="1"/>
</dbReference>
<dbReference type="AlphaFoldDB" id="A0A1V9ZSZ1"/>
<dbReference type="PANTHER" id="PTHR12197:SF292">
    <property type="entry name" value="SET DOMAIN-CONTAINING PROTEIN"/>
    <property type="match status" value="1"/>
</dbReference>
<dbReference type="Gene3D" id="1.25.40.10">
    <property type="entry name" value="Tetratricopeptide repeat domain"/>
    <property type="match status" value="1"/>
</dbReference>
<comment type="caution">
    <text evidence="2">The sequence shown here is derived from an EMBL/GenBank/DDBJ whole genome shotgun (WGS) entry which is preliminary data.</text>
</comment>
<proteinExistence type="predicted"/>
<dbReference type="EMBL" id="JNBR01000015">
    <property type="protein sequence ID" value="OQS01104.1"/>
    <property type="molecule type" value="Genomic_DNA"/>
</dbReference>
<dbReference type="Gene3D" id="2.170.270.10">
    <property type="entry name" value="SET domain"/>
    <property type="match status" value="1"/>
</dbReference>
<dbReference type="SUPFAM" id="SSF82199">
    <property type="entry name" value="SET domain"/>
    <property type="match status" value="1"/>
</dbReference>
<dbReference type="STRING" id="1202772.A0A1V9ZSZ1"/>
<reference evidence="2 3" key="1">
    <citation type="journal article" date="2014" name="Genome Biol. Evol.">
        <title>The secreted proteins of Achlya hypogyna and Thraustotheca clavata identify the ancestral oomycete secretome and reveal gene acquisitions by horizontal gene transfer.</title>
        <authorList>
            <person name="Misner I."/>
            <person name="Blouin N."/>
            <person name="Leonard G."/>
            <person name="Richards T.A."/>
            <person name="Lane C.E."/>
        </authorList>
    </citation>
    <scope>NUCLEOTIDE SEQUENCE [LARGE SCALE GENOMIC DNA]</scope>
    <source>
        <strain evidence="2 3">ATCC 48635</strain>
    </source>
</reference>
<name>A0A1V9ZSZ1_ACHHY</name>